<keyword evidence="2" id="KW-1185">Reference proteome</keyword>
<evidence type="ECO:0000313" key="2">
    <source>
        <dbReference type="Proteomes" id="UP001501490"/>
    </source>
</evidence>
<accession>A0ABP7ADZ1</accession>
<sequence length="721" mass="78129">MVEEFVRTRIRPGDAVFEGARLFEAHASGVEVTQAIQYYRSKEHLTDKDDRAPDNAAEVVAYKAAWVRVYVEPGLFDTTATVTGKLLVERRNRQLNYQAVATYTPVGSWSVTADASLDYRSVRGWTGRTLNFVIPAKEFHGTLRVTPLIDGARFPAASVVVRPLLIQTLRIRGILVAYKGPSSANPPAPGQPPITQLTLPAPTLADLQSTSGKALAMMPVQATGSYASAGVLNFATPLDDMRTGKGECSVNWGVLLNWLELLRDNDGNRADVVYYGLLPSGIPLNVPGCGHNGLGSGAVGNQQSLVHEIGHGYNFDHTPSGDVGKTDPNYPTYEPYQSASIGEFGLDIRDGSVYDPKDSTDYMSYGPSRWMSLYQYDRLLLHKRLDPSWISDSTIFDDHPHIRPYDLEYHWWPDPPWLGREVESARINPVISIVGLVDDEGRVEVQSVARVRVVPDVAGIQTAWVAQLVADDGAVLSRAPIVRLSPVGGCGCGGEETDPGRGPFRFKAYVPDVGPGAALRILNDADEGDREVWQRRPEREAPVFTGVGADQDGENLLLRWELDSDAESVCAQWTSDQGETWHSLAVGLNEGAASLPLTGLPAGEVAVRLLAHGGFFTGESDVLRLEVPARPPEIAVLHPTDGRTLPAGGVLQVAGNAVDQGGRPLPDDALLWLLDGQELGAGRELWIAAPDPGDHELVLVVRSEQGEATQTVRFSTQPVDA</sequence>
<protein>
    <recommendedName>
        <fullName evidence="3">Peptidase M66</fullName>
    </recommendedName>
</protein>
<dbReference type="EMBL" id="BAABAB010000026">
    <property type="protein sequence ID" value="GAA3630469.1"/>
    <property type="molecule type" value="Genomic_DNA"/>
</dbReference>
<comment type="caution">
    <text evidence="1">The sequence shown here is derived from an EMBL/GenBank/DDBJ whole genome shotgun (WGS) entry which is preliminary data.</text>
</comment>
<reference evidence="2" key="1">
    <citation type="journal article" date="2019" name="Int. J. Syst. Evol. Microbiol.">
        <title>The Global Catalogue of Microorganisms (GCM) 10K type strain sequencing project: providing services to taxonomists for standard genome sequencing and annotation.</title>
        <authorList>
            <consortium name="The Broad Institute Genomics Platform"/>
            <consortium name="The Broad Institute Genome Sequencing Center for Infectious Disease"/>
            <person name="Wu L."/>
            <person name="Ma J."/>
        </authorList>
    </citation>
    <scope>NUCLEOTIDE SEQUENCE [LARGE SCALE GENOMIC DNA]</scope>
    <source>
        <strain evidence="2">JCM 16929</strain>
    </source>
</reference>
<evidence type="ECO:0000313" key="1">
    <source>
        <dbReference type="EMBL" id="GAA3630469.1"/>
    </source>
</evidence>
<proteinExistence type="predicted"/>
<name>A0ABP7ADZ1_9ACTN</name>
<dbReference type="RefSeq" id="WP_344807155.1">
    <property type="nucleotide sequence ID" value="NZ_BAABAB010000026.1"/>
</dbReference>
<evidence type="ECO:0008006" key="3">
    <source>
        <dbReference type="Google" id="ProtNLM"/>
    </source>
</evidence>
<gene>
    <name evidence="1" type="ORF">GCM10022236_36210</name>
</gene>
<dbReference type="Proteomes" id="UP001501490">
    <property type="component" value="Unassembled WGS sequence"/>
</dbReference>
<organism evidence="1 2">
    <name type="scientific">Microlunatus ginsengisoli</name>
    <dbReference type="NCBI Taxonomy" id="363863"/>
    <lineage>
        <taxon>Bacteria</taxon>
        <taxon>Bacillati</taxon>
        <taxon>Actinomycetota</taxon>
        <taxon>Actinomycetes</taxon>
        <taxon>Propionibacteriales</taxon>
        <taxon>Propionibacteriaceae</taxon>
        <taxon>Microlunatus</taxon>
    </lineage>
</organism>